<dbReference type="KEGG" id="pgz:C2E15_03125"/>
<gene>
    <name evidence="1" type="ORF">C2E15_03125</name>
</gene>
<evidence type="ECO:0000313" key="2">
    <source>
        <dbReference type="Proteomes" id="UP000238365"/>
    </source>
</evidence>
<dbReference type="EMBL" id="CP026377">
    <property type="protein sequence ID" value="AUX92186.1"/>
    <property type="molecule type" value="Genomic_DNA"/>
</dbReference>
<name>A0A2L0IC50_9GAMM</name>
<accession>A0A2L0IC50</accession>
<sequence length="86" mass="9821">MKDAIPRAEAGHLCRRERGAVIAIIFKKKVKKLSFFIIDNKAPGGSEISFLRRVIRLVSHLRKNIKRQINLAIVIPSAFYNINRHG</sequence>
<protein>
    <submittedName>
        <fullName evidence="1">Uncharacterized protein</fullName>
    </submittedName>
</protein>
<dbReference type="Proteomes" id="UP000238365">
    <property type="component" value="Chromosome"/>
</dbReference>
<dbReference type="AlphaFoldDB" id="A0A2L0IC50"/>
<reference evidence="1 2" key="1">
    <citation type="submission" date="2018-01" db="EMBL/GenBank/DDBJ databases">
        <title>Complete and assembled Genome of Pantoea gaviniae DSM22758T.</title>
        <authorList>
            <person name="Stevens M.J.A."/>
            <person name="Zurfluh K."/>
            <person name="Stephan R."/>
        </authorList>
    </citation>
    <scope>NUCLEOTIDE SEQUENCE [LARGE SCALE GENOMIC DNA]</scope>
    <source>
        <strain evidence="1 2">DSM 22758</strain>
    </source>
</reference>
<keyword evidence="2" id="KW-1185">Reference proteome</keyword>
<evidence type="ECO:0000313" key="1">
    <source>
        <dbReference type="EMBL" id="AUX92186.1"/>
    </source>
</evidence>
<proteinExistence type="predicted"/>
<organism evidence="1 2">
    <name type="scientific">Mixta gaviniae</name>
    <dbReference type="NCBI Taxonomy" id="665914"/>
    <lineage>
        <taxon>Bacteria</taxon>
        <taxon>Pseudomonadati</taxon>
        <taxon>Pseudomonadota</taxon>
        <taxon>Gammaproteobacteria</taxon>
        <taxon>Enterobacterales</taxon>
        <taxon>Erwiniaceae</taxon>
        <taxon>Mixta</taxon>
    </lineage>
</organism>